<dbReference type="EMBL" id="KZ559135">
    <property type="protein sequence ID" value="PLB38528.1"/>
    <property type="molecule type" value="Genomic_DNA"/>
</dbReference>
<name>A0A2I2FD23_ASPCN</name>
<dbReference type="GeneID" id="36525697"/>
<organism evidence="1 2">
    <name type="scientific">Aspergillus candidus</name>
    <dbReference type="NCBI Taxonomy" id="41067"/>
    <lineage>
        <taxon>Eukaryota</taxon>
        <taxon>Fungi</taxon>
        <taxon>Dikarya</taxon>
        <taxon>Ascomycota</taxon>
        <taxon>Pezizomycotina</taxon>
        <taxon>Eurotiomycetes</taxon>
        <taxon>Eurotiomycetidae</taxon>
        <taxon>Eurotiales</taxon>
        <taxon>Aspergillaceae</taxon>
        <taxon>Aspergillus</taxon>
        <taxon>Aspergillus subgen. Circumdati</taxon>
    </lineage>
</organism>
<keyword evidence="2" id="KW-1185">Reference proteome</keyword>
<gene>
    <name evidence="1" type="ORF">BDW47DRAFT_23763</name>
</gene>
<dbReference type="OrthoDB" id="10252009at2759"/>
<dbReference type="AlphaFoldDB" id="A0A2I2FD23"/>
<evidence type="ECO:0000313" key="1">
    <source>
        <dbReference type="EMBL" id="PLB38528.1"/>
    </source>
</evidence>
<dbReference type="RefSeq" id="XP_024672540.1">
    <property type="nucleotide sequence ID" value="XM_024818537.1"/>
</dbReference>
<protein>
    <submittedName>
        <fullName evidence="1">Uncharacterized protein</fullName>
    </submittedName>
</protein>
<proteinExistence type="predicted"/>
<sequence>MGSRDIRRTVFEFARRGTSSSEISTLRFADPSVETTSAPRYVKWDSTARPNAAANDSDHGLLNNKVAAPHYMAHLENVYGDNLPDEWVDSLRMTTVTNVSFRVQGLNCLIR</sequence>
<evidence type="ECO:0000313" key="2">
    <source>
        <dbReference type="Proteomes" id="UP000234585"/>
    </source>
</evidence>
<dbReference type="Proteomes" id="UP000234585">
    <property type="component" value="Unassembled WGS sequence"/>
</dbReference>
<accession>A0A2I2FD23</accession>
<reference evidence="1 2" key="1">
    <citation type="submission" date="2017-12" db="EMBL/GenBank/DDBJ databases">
        <authorList>
            <consortium name="DOE Joint Genome Institute"/>
            <person name="Haridas S."/>
            <person name="Kjaerbolling I."/>
            <person name="Vesth T.C."/>
            <person name="Frisvad J.C."/>
            <person name="Nybo J.L."/>
            <person name="Theobald S."/>
            <person name="Kuo A."/>
            <person name="Bowyer P."/>
            <person name="Matsuda Y."/>
            <person name="Mondo S."/>
            <person name="Lyhne E.K."/>
            <person name="Kogle M.E."/>
            <person name="Clum A."/>
            <person name="Lipzen A."/>
            <person name="Salamov A."/>
            <person name="Ngan C.Y."/>
            <person name="Daum C."/>
            <person name="Chiniquy J."/>
            <person name="Barry K."/>
            <person name="LaButti K."/>
            <person name="Simmons B.A."/>
            <person name="Magnuson J.K."/>
            <person name="Mortensen U.H."/>
            <person name="Larsen T.O."/>
            <person name="Grigoriev I.V."/>
            <person name="Baker S.E."/>
            <person name="Andersen M.R."/>
            <person name="Nordberg H.P."/>
            <person name="Cantor M.N."/>
            <person name="Hua S.X."/>
        </authorList>
    </citation>
    <scope>NUCLEOTIDE SEQUENCE [LARGE SCALE GENOMIC DNA]</scope>
    <source>
        <strain evidence="1 2">CBS 102.13</strain>
    </source>
</reference>